<dbReference type="FunFam" id="3.40.50.300:FF:000018">
    <property type="entry name" value="Cell division control 48"/>
    <property type="match status" value="1"/>
</dbReference>
<evidence type="ECO:0000259" key="6">
    <source>
        <dbReference type="SMART" id="SM01072"/>
    </source>
</evidence>
<dbReference type="PANTHER" id="PTHR23077:SF171">
    <property type="entry name" value="NUCLEAR VALOSIN-CONTAINING PROTEIN-LIKE"/>
    <property type="match status" value="1"/>
</dbReference>
<dbReference type="SMART" id="SM01072">
    <property type="entry name" value="CDC48_2"/>
    <property type="match status" value="1"/>
</dbReference>
<evidence type="ECO:0000256" key="2">
    <source>
        <dbReference type="ARBA" id="ARBA00022737"/>
    </source>
</evidence>
<dbReference type="GO" id="GO:0016887">
    <property type="term" value="F:ATP hydrolysis activity"/>
    <property type="evidence" value="ECO:0007669"/>
    <property type="project" value="InterPro"/>
</dbReference>
<dbReference type="GO" id="GO:0005737">
    <property type="term" value="C:cytoplasm"/>
    <property type="evidence" value="ECO:0007669"/>
    <property type="project" value="UniProtKB-ARBA"/>
</dbReference>
<dbReference type="Gene3D" id="1.10.8.60">
    <property type="match status" value="2"/>
</dbReference>
<evidence type="ECO:0000256" key="3">
    <source>
        <dbReference type="ARBA" id="ARBA00022741"/>
    </source>
</evidence>
<dbReference type="SUPFAM" id="SSF54585">
    <property type="entry name" value="Cdc48 domain 2-like"/>
    <property type="match status" value="1"/>
</dbReference>
<evidence type="ECO:0000259" key="5">
    <source>
        <dbReference type="SMART" id="SM00382"/>
    </source>
</evidence>
<feature type="domain" description="CDC48 N-terminal subdomain" evidence="7">
    <location>
        <begin position="5"/>
        <end position="89"/>
    </location>
</feature>
<dbReference type="PANTHER" id="PTHR23077">
    <property type="entry name" value="AAA-FAMILY ATPASE"/>
    <property type="match status" value="1"/>
</dbReference>
<dbReference type="NCBIfam" id="TIGR01243">
    <property type="entry name" value="CDC48"/>
    <property type="match status" value="1"/>
</dbReference>
<dbReference type="Pfam" id="PF17862">
    <property type="entry name" value="AAA_lid_3"/>
    <property type="match status" value="2"/>
</dbReference>
<dbReference type="OrthoDB" id="77269at2157"/>
<evidence type="ECO:0000256" key="1">
    <source>
        <dbReference type="ARBA" id="ARBA00009833"/>
    </source>
</evidence>
<dbReference type="Gene3D" id="3.10.330.10">
    <property type="match status" value="1"/>
</dbReference>
<dbReference type="FunFam" id="3.40.50.300:FF:000012">
    <property type="entry name" value="Transitional endoplasmic reticulum ATPase"/>
    <property type="match status" value="1"/>
</dbReference>
<feature type="domain" description="AAA+ ATPase" evidence="5">
    <location>
        <begin position="225"/>
        <end position="361"/>
    </location>
</feature>
<dbReference type="InterPro" id="IPR029067">
    <property type="entry name" value="CDC48_domain_2-like_sf"/>
</dbReference>
<dbReference type="Gene3D" id="2.40.40.20">
    <property type="match status" value="1"/>
</dbReference>
<dbReference type="FunFam" id="1.10.8.60:FF:000038">
    <property type="entry name" value="spermatogenesis-associated protein 5-like protein 1"/>
    <property type="match status" value="1"/>
</dbReference>
<dbReference type="InterPro" id="IPR050168">
    <property type="entry name" value="AAA_ATPase_domain"/>
</dbReference>
<keyword evidence="9" id="KW-1185">Reference proteome</keyword>
<dbReference type="Proteomes" id="UP000195137">
    <property type="component" value="Unassembled WGS sequence"/>
</dbReference>
<protein>
    <submittedName>
        <fullName evidence="8">ATPase of the AAA+ class CDC48 family</fullName>
    </submittedName>
</protein>
<dbReference type="SMART" id="SM01073">
    <property type="entry name" value="CDC48_N"/>
    <property type="match status" value="1"/>
</dbReference>
<keyword evidence="4" id="KW-0067">ATP-binding</keyword>
<dbReference type="Gene3D" id="3.40.50.300">
    <property type="entry name" value="P-loop containing nucleotide triphosphate hydrolases"/>
    <property type="match status" value="2"/>
</dbReference>
<dbReference type="InterPro" id="IPR003593">
    <property type="entry name" value="AAA+_ATPase"/>
</dbReference>
<comment type="similarity">
    <text evidence="1">Belongs to the AAA ATPase family. CDC48 subfamily.</text>
</comment>
<evidence type="ECO:0000259" key="7">
    <source>
        <dbReference type="SMART" id="SM01073"/>
    </source>
</evidence>
<gene>
    <name evidence="8" type="ORF">AMET1_0958</name>
</gene>
<dbReference type="CDD" id="cd19511">
    <property type="entry name" value="RecA-like_CDC48_r2-like"/>
    <property type="match status" value="1"/>
</dbReference>
<name>A0A1Y3GG68_9EURY</name>
<dbReference type="InterPro" id="IPR004201">
    <property type="entry name" value="Cdc48_dom2"/>
</dbReference>
<proteinExistence type="inferred from homology"/>
<evidence type="ECO:0000313" key="9">
    <source>
        <dbReference type="Proteomes" id="UP000195137"/>
    </source>
</evidence>
<dbReference type="RefSeq" id="WP_086637322.1">
    <property type="nucleotide sequence ID" value="NZ_MRZU01000003.1"/>
</dbReference>
<dbReference type="InterPro" id="IPR027417">
    <property type="entry name" value="P-loop_NTPase"/>
</dbReference>
<dbReference type="FunFam" id="2.40.40.20:FF:000007">
    <property type="entry name" value="AAA family ATPase"/>
    <property type="match status" value="1"/>
</dbReference>
<dbReference type="InterPro" id="IPR003959">
    <property type="entry name" value="ATPase_AAA_core"/>
</dbReference>
<dbReference type="GO" id="GO:0005524">
    <property type="term" value="F:ATP binding"/>
    <property type="evidence" value="ECO:0007669"/>
    <property type="project" value="UniProtKB-KW"/>
</dbReference>
<evidence type="ECO:0000256" key="4">
    <source>
        <dbReference type="ARBA" id="ARBA00022840"/>
    </source>
</evidence>
<dbReference type="InterPro" id="IPR003338">
    <property type="entry name" value="CDC4_N-term_subdom"/>
</dbReference>
<reference evidence="8 9" key="1">
    <citation type="submission" date="2016-12" db="EMBL/GenBank/DDBJ databases">
        <title>Discovery of methanogenic haloarchaea.</title>
        <authorList>
            <person name="Sorokin D.Y."/>
            <person name="Makarova K.S."/>
            <person name="Abbas B."/>
            <person name="Ferrer M."/>
            <person name="Golyshin P.N."/>
        </authorList>
    </citation>
    <scope>NUCLEOTIDE SEQUENCE [LARGE SCALE GENOMIC DNA]</scope>
    <source>
        <strain evidence="8">AMET1</strain>
    </source>
</reference>
<dbReference type="InterPro" id="IPR005938">
    <property type="entry name" value="AAA_ATPase_CDC48"/>
</dbReference>
<dbReference type="Pfam" id="PF00004">
    <property type="entry name" value="AAA"/>
    <property type="match status" value="2"/>
</dbReference>
<sequence length="741" mass="83200">MNELQLRVEKAYPSDNGKGTARLDPDTFVELKISPGDYIELEGEKKTLAKVWRADSEDWGKGIIRIDGYTRQNAGVSIGESIKIRKTEVEGADQVVLAPTERDKKLPTTRDIKNFLRRQLLKRVFTEGDIIPVKAPMQKSFFRDSGNLVPLVAVSAAPSEENLIVTEDTEVEIKSQPVQEYDSVKAARITYEDIGGLKDEVQHVREMIELPLRHPEVFKRLGIDPPKGVLLHGPPGTGKTLIAKAVANESRANFLSINGPEIMSKYYGESEQQLRELFQEAQENSPSIVFIDELDSIAPKREEVGGEVERRVVAQLLSLMDGLEERGEIVVIGATNRISGVDPALRRPGRFDREIEIGVPDLEERKEILSIHTRAMPLEDSIELEEYAGLTHGYVGADIEALCKEAAMKALRRFLPDIDFENDRIPEEVLNNLIVNNKDFRDAMKEIEPSALREVLLEVPKVDYDDVGGLEDVMQEIKESIEWPLKRPDAFERMGVNPPKGLLLFGPPGTGKTLIARAVANESDANFISVKGPELLSKWVGESEKGVREVFRKARQTAPTIVFFDELDSMAPTRDGGDNNRVTERVVNQLLTEIDGIEGLEDVVIIGASNRPDIIDPALMRPGRFDRRIFIPVPDRKARKKILEIHTQGMPLADDVDLDELAYDLEGYVGSDIEALCREAAMLALRCDIEACEVKDQHLRQAMDSVYPTVDEETKEYYKKIEEMLKSRPDKQTKESIVGYR</sequence>
<dbReference type="Pfam" id="PF02933">
    <property type="entry name" value="CDC48_2"/>
    <property type="match status" value="1"/>
</dbReference>
<accession>A0A1Y3GG68</accession>
<dbReference type="InterPro" id="IPR003960">
    <property type="entry name" value="ATPase_AAA_CS"/>
</dbReference>
<dbReference type="InterPro" id="IPR041569">
    <property type="entry name" value="AAA_lid_3"/>
</dbReference>
<feature type="domain" description="CDC48" evidence="6">
    <location>
        <begin position="107"/>
        <end position="180"/>
    </location>
</feature>
<evidence type="ECO:0000313" key="8">
    <source>
        <dbReference type="EMBL" id="OUJ19303.1"/>
    </source>
</evidence>
<feature type="domain" description="AAA+ ATPase" evidence="5">
    <location>
        <begin position="498"/>
        <end position="635"/>
    </location>
</feature>
<dbReference type="PROSITE" id="PS00674">
    <property type="entry name" value="AAA"/>
    <property type="match status" value="2"/>
</dbReference>
<dbReference type="AlphaFoldDB" id="A0A1Y3GG68"/>
<dbReference type="EMBL" id="MRZU01000003">
    <property type="protein sequence ID" value="OUJ19303.1"/>
    <property type="molecule type" value="Genomic_DNA"/>
</dbReference>
<dbReference type="FunFam" id="1.10.8.60:FF:000057">
    <property type="entry name" value="AAA family ATPase, CDC48 subfamily"/>
    <property type="match status" value="1"/>
</dbReference>
<dbReference type="SMART" id="SM00382">
    <property type="entry name" value="AAA"/>
    <property type="match status" value="2"/>
</dbReference>
<dbReference type="SUPFAM" id="SSF50692">
    <property type="entry name" value="ADC-like"/>
    <property type="match status" value="1"/>
</dbReference>
<keyword evidence="2" id="KW-0677">Repeat</keyword>
<dbReference type="SUPFAM" id="SSF52540">
    <property type="entry name" value="P-loop containing nucleoside triphosphate hydrolases"/>
    <property type="match status" value="2"/>
</dbReference>
<keyword evidence="3" id="KW-0547">Nucleotide-binding</keyword>
<dbReference type="InterPro" id="IPR009010">
    <property type="entry name" value="Asp_de-COase-like_dom_sf"/>
</dbReference>
<dbReference type="Pfam" id="PF02359">
    <property type="entry name" value="CDC48_N"/>
    <property type="match status" value="1"/>
</dbReference>
<comment type="caution">
    <text evidence="8">The sequence shown here is derived from an EMBL/GenBank/DDBJ whole genome shotgun (WGS) entry which is preliminary data.</text>
</comment>
<organism evidence="8 9">
    <name type="scientific">Methanonatronarchaeum thermophilum</name>
    <dbReference type="NCBI Taxonomy" id="1927129"/>
    <lineage>
        <taxon>Archaea</taxon>
        <taxon>Methanobacteriati</taxon>
        <taxon>Methanobacteriota</taxon>
        <taxon>Methanonatronarchaeia</taxon>
        <taxon>Methanonatronarchaeales</taxon>
        <taxon>Methanonatronarchaeaceae</taxon>
        <taxon>Methanonatronarchaeum</taxon>
    </lineage>
</organism>